<protein>
    <submittedName>
        <fullName evidence="1">Retrovirus-related Pol polyprotein from transposon TNT 1-94</fullName>
    </submittedName>
</protein>
<organism evidence="1 2">
    <name type="scientific">Cajanus cajan</name>
    <name type="common">Pigeon pea</name>
    <name type="synonym">Cajanus indicus</name>
    <dbReference type="NCBI Taxonomy" id="3821"/>
    <lineage>
        <taxon>Eukaryota</taxon>
        <taxon>Viridiplantae</taxon>
        <taxon>Streptophyta</taxon>
        <taxon>Embryophyta</taxon>
        <taxon>Tracheophyta</taxon>
        <taxon>Spermatophyta</taxon>
        <taxon>Magnoliopsida</taxon>
        <taxon>eudicotyledons</taxon>
        <taxon>Gunneridae</taxon>
        <taxon>Pentapetalae</taxon>
        <taxon>rosids</taxon>
        <taxon>fabids</taxon>
        <taxon>Fabales</taxon>
        <taxon>Fabaceae</taxon>
        <taxon>Papilionoideae</taxon>
        <taxon>50 kb inversion clade</taxon>
        <taxon>NPAAA clade</taxon>
        <taxon>indigoferoid/millettioid clade</taxon>
        <taxon>Phaseoleae</taxon>
        <taxon>Cajanus</taxon>
    </lineage>
</organism>
<dbReference type="EMBL" id="CM003613">
    <property type="protein sequence ID" value="KYP57218.1"/>
    <property type="molecule type" value="Genomic_DNA"/>
</dbReference>
<dbReference type="Proteomes" id="UP000075243">
    <property type="component" value="Chromosome 11"/>
</dbReference>
<proteinExistence type="predicted"/>
<dbReference type="Gramene" id="C.cajan_03398.t">
    <property type="protein sequence ID" value="C.cajan_03398.t.cds1"/>
    <property type="gene ID" value="C.cajan_03398"/>
</dbReference>
<accession>A0A151SR27</accession>
<reference evidence="1 2" key="1">
    <citation type="journal article" date="2012" name="Nat. Biotechnol.">
        <title>Draft genome sequence of pigeonpea (Cajanus cajan), an orphan legume crop of resource-poor farmers.</title>
        <authorList>
            <person name="Varshney R.K."/>
            <person name="Chen W."/>
            <person name="Li Y."/>
            <person name="Bharti A.K."/>
            <person name="Saxena R.K."/>
            <person name="Schlueter J.A."/>
            <person name="Donoghue M.T."/>
            <person name="Azam S."/>
            <person name="Fan G."/>
            <person name="Whaley A.M."/>
            <person name="Farmer A.D."/>
            <person name="Sheridan J."/>
            <person name="Iwata A."/>
            <person name="Tuteja R."/>
            <person name="Penmetsa R.V."/>
            <person name="Wu W."/>
            <person name="Upadhyaya H.D."/>
            <person name="Yang S.P."/>
            <person name="Shah T."/>
            <person name="Saxena K.B."/>
            <person name="Michael T."/>
            <person name="McCombie W.R."/>
            <person name="Yang B."/>
            <person name="Zhang G."/>
            <person name="Yang H."/>
            <person name="Wang J."/>
            <person name="Spillane C."/>
            <person name="Cook D.R."/>
            <person name="May G.D."/>
            <person name="Xu X."/>
            <person name="Jackson S.A."/>
        </authorList>
    </citation>
    <scope>NUCLEOTIDE SEQUENCE [LARGE SCALE GENOMIC DNA]</scope>
    <source>
        <strain evidence="2">cv. Asha</strain>
    </source>
</reference>
<gene>
    <name evidence="1" type="ORF">KK1_003476</name>
</gene>
<dbReference type="Pfam" id="PF14223">
    <property type="entry name" value="Retrotran_gag_2"/>
    <property type="match status" value="1"/>
</dbReference>
<evidence type="ECO:0000313" key="2">
    <source>
        <dbReference type="Proteomes" id="UP000075243"/>
    </source>
</evidence>
<dbReference type="AlphaFoldDB" id="A0A151SR27"/>
<evidence type="ECO:0000313" key="1">
    <source>
        <dbReference type="EMBL" id="KYP57218.1"/>
    </source>
</evidence>
<sequence>VAIWIKLEFLYMTKSLTNRLCLKQLYSFKMREARSTQEHLENFNKILDDLENIEVMFEDEDKSLLLLNFLLKSNLLIQQLKTFEEDGLEKFRINFEKNLSKNYNIKYLCLFF</sequence>
<keyword evidence="2" id="KW-1185">Reference proteome</keyword>
<name>A0A151SR27_CAJCA</name>
<feature type="non-terminal residue" evidence="1">
    <location>
        <position position="1"/>
    </location>
</feature>